<comment type="similarity">
    <text evidence="1">Belongs to the glycosyltransferase 20 family.</text>
</comment>
<dbReference type="PANTHER" id="PTHR10788">
    <property type="entry name" value="TREHALOSE-6-PHOSPHATE SYNTHASE"/>
    <property type="match status" value="1"/>
</dbReference>
<dbReference type="Gene3D" id="3.40.50.2000">
    <property type="entry name" value="Glycogen Phosphorylase B"/>
    <property type="match status" value="2"/>
</dbReference>
<gene>
    <name evidence="3" type="ORF">B5K06_34210</name>
</gene>
<organism evidence="3 4">
    <name type="scientific">Rhizobium grahamii</name>
    <dbReference type="NCBI Taxonomy" id="1120045"/>
    <lineage>
        <taxon>Bacteria</taxon>
        <taxon>Pseudomonadati</taxon>
        <taxon>Pseudomonadota</taxon>
        <taxon>Alphaproteobacteria</taxon>
        <taxon>Hyphomicrobiales</taxon>
        <taxon>Rhizobiaceae</taxon>
        <taxon>Rhizobium/Agrobacterium group</taxon>
        <taxon>Rhizobium</taxon>
    </lineage>
</organism>
<dbReference type="EMBL" id="NAAC01000051">
    <property type="protein sequence ID" value="RDJ01492.1"/>
    <property type="molecule type" value="Genomic_DNA"/>
</dbReference>
<name>A0A370KE11_9HYPH</name>
<accession>A0A370KE11</accession>
<evidence type="ECO:0000313" key="4">
    <source>
        <dbReference type="Proteomes" id="UP000254939"/>
    </source>
</evidence>
<dbReference type="GO" id="GO:0005992">
    <property type="term" value="P:trehalose biosynthetic process"/>
    <property type="evidence" value="ECO:0007669"/>
    <property type="project" value="InterPro"/>
</dbReference>
<evidence type="ECO:0000256" key="1">
    <source>
        <dbReference type="ARBA" id="ARBA00008799"/>
    </source>
</evidence>
<dbReference type="GO" id="GO:0003825">
    <property type="term" value="F:alpha,alpha-trehalose-phosphate synthase (UDP-forming) activity"/>
    <property type="evidence" value="ECO:0007669"/>
    <property type="project" value="TreeGrafter"/>
</dbReference>
<feature type="region of interest" description="Disordered" evidence="2">
    <location>
        <begin position="443"/>
        <end position="463"/>
    </location>
</feature>
<feature type="compositionally biased region" description="Basic and acidic residues" evidence="2">
    <location>
        <begin position="443"/>
        <end position="452"/>
    </location>
</feature>
<dbReference type="SUPFAM" id="SSF53756">
    <property type="entry name" value="UDP-Glycosyltransferase/glycogen phosphorylase"/>
    <property type="match status" value="1"/>
</dbReference>
<evidence type="ECO:0000313" key="3">
    <source>
        <dbReference type="EMBL" id="RDJ01492.1"/>
    </source>
</evidence>
<dbReference type="Pfam" id="PF00982">
    <property type="entry name" value="Glyco_transf_20"/>
    <property type="match status" value="1"/>
</dbReference>
<dbReference type="InterPro" id="IPR001830">
    <property type="entry name" value="Glyco_trans_20"/>
</dbReference>
<dbReference type="CDD" id="cd03788">
    <property type="entry name" value="GT20_TPS"/>
    <property type="match status" value="1"/>
</dbReference>
<proteinExistence type="inferred from homology"/>
<dbReference type="AlphaFoldDB" id="A0A370KE11"/>
<comment type="caution">
    <text evidence="3">The sequence shown here is derived from an EMBL/GenBank/DDBJ whole genome shotgun (WGS) entry which is preliminary data.</text>
</comment>
<reference evidence="3 4" key="1">
    <citation type="submission" date="2017-03" db="EMBL/GenBank/DDBJ databases">
        <title>Genome analysis of Rhizobial strains effectives or ineffectives for nitrogen fixation isolated from bean seeds.</title>
        <authorList>
            <person name="Peralta H."/>
            <person name="Aguilar-Vera A."/>
            <person name="Mora Y."/>
            <person name="Vargas-Lagunas C."/>
            <person name="Girard L."/>
            <person name="Mora J."/>
        </authorList>
    </citation>
    <scope>NUCLEOTIDE SEQUENCE [LARGE SCALE GENOMIC DNA]</scope>
    <source>
        <strain evidence="3 4">CCGM3</strain>
    </source>
</reference>
<protein>
    <submittedName>
        <fullName evidence="3">Trehalose-6-phosphate synthase</fullName>
    </submittedName>
</protein>
<dbReference type="PANTHER" id="PTHR10788:SF106">
    <property type="entry name" value="BCDNA.GH08860"/>
    <property type="match status" value="1"/>
</dbReference>
<dbReference type="Proteomes" id="UP000254939">
    <property type="component" value="Unassembled WGS sequence"/>
</dbReference>
<dbReference type="OrthoDB" id="9815690at2"/>
<evidence type="ECO:0000256" key="2">
    <source>
        <dbReference type="SAM" id="MobiDB-lite"/>
    </source>
</evidence>
<sequence length="553" mass="60917">MTGGVAAALLPVVEHSGAIWVGSSGQQGNGRHALGKGSLRTLDLPAAHYPGYYEGFANSTLWPALHSRTDLMCSTPVDYDSYCKVNAFMALSLLEFREGNAFWVHDYHFLVLGAKLRELGIDRPIGFFLHTPWPVRAVIQAVPNHRQLISAMLAYDLIGFQTDQHRQNFLSCIGPDFGLVTEDHVVTSLYGQTRCQVFPIGIDADRFAQYAAESISLPHVSRMTRGLNGEKLAIGVDRLDYTKGLENRIRALAAVWAKHPRSLSLLQIATPSRDTIDTYRNLGESVRGLVNDVNRRYGSADWAPIRFLNTSQNQPVLAGLYRTARIGVVTPLCDGMNLVAKEYVAAQDPEDPGVLVLSKYAGAADELDAALLVDPQDLADMETKILMALSMPLEERQQRWKAMMKPIQAQTLQQWSSKFIGELEKSRSERIAGDFFPRDGNLDLSNRKRNGDSIDASNHWPRQLPSAGGTVRLPAEDFGHVVGTNWNHGAQTASDILIGALNRSGIVPRPLAPTDLYIHGQPYTALSTERIREPSLNNPLGIDVVLIPRLKGG</sequence>